<protein>
    <submittedName>
        <fullName evidence="3">Polyamine ABC transporter substrate-binding protein</fullName>
    </submittedName>
</protein>
<evidence type="ECO:0000313" key="3">
    <source>
        <dbReference type="EMBL" id="TQE96616.1"/>
    </source>
</evidence>
<dbReference type="PANTHER" id="PTHR30290">
    <property type="entry name" value="PERIPLASMIC BINDING COMPONENT OF ABC TRANSPORTER"/>
    <property type="match status" value="1"/>
</dbReference>
<dbReference type="PIRSF" id="PIRSF002741">
    <property type="entry name" value="MppA"/>
    <property type="match status" value="1"/>
</dbReference>
<reference evidence="3 4" key="1">
    <citation type="submission" date="2019-06" db="EMBL/GenBank/DDBJ databases">
        <title>Genome sequence of Litorilinea aerophila BAA-2444.</title>
        <authorList>
            <person name="Maclea K.S."/>
            <person name="Maurais E.G."/>
            <person name="Iannazzi L.C."/>
        </authorList>
    </citation>
    <scope>NUCLEOTIDE SEQUENCE [LARGE SCALE GENOMIC DNA]</scope>
    <source>
        <strain evidence="3 4">ATCC BAA-2444</strain>
    </source>
</reference>
<dbReference type="GO" id="GO:0015833">
    <property type="term" value="P:peptide transport"/>
    <property type="evidence" value="ECO:0007669"/>
    <property type="project" value="TreeGrafter"/>
</dbReference>
<dbReference type="GO" id="GO:0043190">
    <property type="term" value="C:ATP-binding cassette (ABC) transporter complex"/>
    <property type="evidence" value="ECO:0007669"/>
    <property type="project" value="InterPro"/>
</dbReference>
<dbReference type="Gene3D" id="3.10.105.10">
    <property type="entry name" value="Dipeptide-binding Protein, Domain 3"/>
    <property type="match status" value="1"/>
</dbReference>
<feature type="domain" description="Solute-binding protein family 5" evidence="2">
    <location>
        <begin position="93"/>
        <end position="459"/>
    </location>
</feature>
<name>A0A540VIN1_9CHLR</name>
<accession>A0A540VIN1</accession>
<dbReference type="InterPro" id="IPR039424">
    <property type="entry name" value="SBP_5"/>
</dbReference>
<feature type="chain" id="PRO_5021778644" evidence="1">
    <location>
        <begin position="21"/>
        <end position="552"/>
    </location>
</feature>
<dbReference type="EMBL" id="VIGC01000007">
    <property type="protein sequence ID" value="TQE96616.1"/>
    <property type="molecule type" value="Genomic_DNA"/>
</dbReference>
<dbReference type="InterPro" id="IPR030678">
    <property type="entry name" value="Peptide/Ni-bd"/>
</dbReference>
<dbReference type="SUPFAM" id="SSF53850">
    <property type="entry name" value="Periplasmic binding protein-like II"/>
    <property type="match status" value="1"/>
</dbReference>
<dbReference type="InParanoid" id="A0A540VIN1"/>
<keyword evidence="4" id="KW-1185">Reference proteome</keyword>
<dbReference type="Gene3D" id="3.40.190.10">
    <property type="entry name" value="Periplasmic binding protein-like II"/>
    <property type="match status" value="1"/>
</dbReference>
<comment type="caution">
    <text evidence="3">The sequence shown here is derived from an EMBL/GenBank/DDBJ whole genome shotgun (WGS) entry which is preliminary data.</text>
</comment>
<dbReference type="GO" id="GO:1904680">
    <property type="term" value="F:peptide transmembrane transporter activity"/>
    <property type="evidence" value="ECO:0007669"/>
    <property type="project" value="TreeGrafter"/>
</dbReference>
<keyword evidence="1" id="KW-0732">Signal</keyword>
<dbReference type="Pfam" id="PF00496">
    <property type="entry name" value="SBP_bac_5"/>
    <property type="match status" value="1"/>
</dbReference>
<dbReference type="AlphaFoldDB" id="A0A540VIN1"/>
<dbReference type="Proteomes" id="UP000317371">
    <property type="component" value="Unassembled WGS sequence"/>
</dbReference>
<gene>
    <name evidence="3" type="ORF">FKZ61_06910</name>
</gene>
<evidence type="ECO:0000256" key="1">
    <source>
        <dbReference type="SAM" id="SignalP"/>
    </source>
</evidence>
<evidence type="ECO:0000313" key="4">
    <source>
        <dbReference type="Proteomes" id="UP000317371"/>
    </source>
</evidence>
<sequence>MRKLLFVVALLMLLVVAGCAAPAQPAADTGQAAPATGGEEAAEAAEAPLLRFGINAADLGTLDPHFASSTNDRTVVSMIFNGLVRYKPGEAPEMEPDLATAIPEPEIVDGKQVWTFELRQGVMCHPSPETEAYELTADDVVYSLTKSANPDRSAYAGEYTGMTVEKVDDYTVRITLDQPLSPVLFLPKVADYAGGFIVCSKAVEALGDEAIKTHPVGTGPFMFDSYTPQDRVRLVANPDYFRGQPKLGAVEVRYMPDISSRELGLKAGELDVISGLDEAQWIEDVNSDPNLQVDVFGVGEVATIHFNTTVPPLDNPDVRKAIAYALNRDEFLALFGPGVAENVYSPVPAQFMPGGLTKEEVEALGLDYSYNPEKARELLAQAGLADGFSLSVVSSEMPAYRKIYESMQAQLAAVGINLQVDIVDHSTMHTKIREDVNPIVVYVAFRPNADVYLTRFFHSDSIVVTGAKPDTNFSHYDKIDDLIEAARVETDPDKQIELWKQAQIQILEDMVAHTLMYQNQVYARNTAVDYGHPLKAVLNLNPQITEQTQIVR</sequence>
<organism evidence="3 4">
    <name type="scientific">Litorilinea aerophila</name>
    <dbReference type="NCBI Taxonomy" id="1204385"/>
    <lineage>
        <taxon>Bacteria</taxon>
        <taxon>Bacillati</taxon>
        <taxon>Chloroflexota</taxon>
        <taxon>Caldilineae</taxon>
        <taxon>Caldilineales</taxon>
        <taxon>Caldilineaceae</taxon>
        <taxon>Litorilinea</taxon>
    </lineage>
</organism>
<proteinExistence type="predicted"/>
<dbReference type="PROSITE" id="PS51257">
    <property type="entry name" value="PROKAR_LIPOPROTEIN"/>
    <property type="match status" value="1"/>
</dbReference>
<dbReference type="OrthoDB" id="5894719at2"/>
<evidence type="ECO:0000259" key="2">
    <source>
        <dbReference type="Pfam" id="PF00496"/>
    </source>
</evidence>
<dbReference type="InterPro" id="IPR000914">
    <property type="entry name" value="SBP_5_dom"/>
</dbReference>
<dbReference type="RefSeq" id="WP_141609358.1">
    <property type="nucleotide sequence ID" value="NZ_VIGC02000007.1"/>
</dbReference>
<feature type="signal peptide" evidence="1">
    <location>
        <begin position="1"/>
        <end position="20"/>
    </location>
</feature>
<dbReference type="GO" id="GO:0042597">
    <property type="term" value="C:periplasmic space"/>
    <property type="evidence" value="ECO:0007669"/>
    <property type="project" value="UniProtKB-ARBA"/>
</dbReference>